<keyword evidence="2" id="KW-1185">Reference proteome</keyword>
<dbReference type="EMBL" id="UYRU01048302">
    <property type="protein sequence ID" value="VDN10027.1"/>
    <property type="molecule type" value="Genomic_DNA"/>
</dbReference>
<sequence length="76" mass="8642">MERDQVLMFNERVSIVFPDIQFTMKGEENNQLAFRGVFVCCKDYGSLKTRMLRKPTNAVQVLNFNSSHPSATNAVA</sequence>
<gene>
    <name evidence="1" type="ORF">DILT_LOCUS5858</name>
</gene>
<evidence type="ECO:0000313" key="1">
    <source>
        <dbReference type="EMBL" id="VDN10027.1"/>
    </source>
</evidence>
<organism evidence="1 2">
    <name type="scientific">Dibothriocephalus latus</name>
    <name type="common">Fish tapeworm</name>
    <name type="synonym">Diphyllobothrium latum</name>
    <dbReference type="NCBI Taxonomy" id="60516"/>
    <lineage>
        <taxon>Eukaryota</taxon>
        <taxon>Metazoa</taxon>
        <taxon>Spiralia</taxon>
        <taxon>Lophotrochozoa</taxon>
        <taxon>Platyhelminthes</taxon>
        <taxon>Cestoda</taxon>
        <taxon>Eucestoda</taxon>
        <taxon>Diphyllobothriidea</taxon>
        <taxon>Diphyllobothriidae</taxon>
        <taxon>Dibothriocephalus</taxon>
    </lineage>
</organism>
<dbReference type="Proteomes" id="UP000281553">
    <property type="component" value="Unassembled WGS sequence"/>
</dbReference>
<name>A0A3P7LDP1_DIBLA</name>
<evidence type="ECO:0000313" key="2">
    <source>
        <dbReference type="Proteomes" id="UP000281553"/>
    </source>
</evidence>
<protein>
    <submittedName>
        <fullName evidence="1">Uncharacterized protein</fullName>
    </submittedName>
</protein>
<dbReference type="OrthoDB" id="10063405at2759"/>
<proteinExistence type="predicted"/>
<accession>A0A3P7LDP1</accession>
<dbReference type="AlphaFoldDB" id="A0A3P7LDP1"/>
<reference evidence="1 2" key="1">
    <citation type="submission" date="2018-11" db="EMBL/GenBank/DDBJ databases">
        <authorList>
            <consortium name="Pathogen Informatics"/>
        </authorList>
    </citation>
    <scope>NUCLEOTIDE SEQUENCE [LARGE SCALE GENOMIC DNA]</scope>
</reference>